<dbReference type="PROSITE" id="PS51257">
    <property type="entry name" value="PROKAR_LIPOPROTEIN"/>
    <property type="match status" value="1"/>
</dbReference>
<feature type="chain" id="PRO_5016769179" description="Lipoprotein" evidence="1">
    <location>
        <begin position="21"/>
        <end position="129"/>
    </location>
</feature>
<feature type="signal peptide" evidence="1">
    <location>
        <begin position="1"/>
        <end position="20"/>
    </location>
</feature>
<keyword evidence="1" id="KW-0732">Signal</keyword>
<comment type="caution">
    <text evidence="2">The sequence shown here is derived from an EMBL/GenBank/DDBJ whole genome shotgun (WGS) entry which is preliminary data.</text>
</comment>
<gene>
    <name evidence="2" type="ORF">DPV93_10570</name>
</gene>
<dbReference type="AlphaFoldDB" id="A0A369YE52"/>
<reference evidence="2 3" key="1">
    <citation type="submission" date="2018-05" db="EMBL/GenBank/DDBJ databases">
        <title>Draft Genome Sequences for a Diverse set of 7 Haemophilus Species.</title>
        <authorList>
            <person name="Nichols M."/>
            <person name="Topaz N."/>
            <person name="Wang X."/>
            <person name="Wang X."/>
            <person name="Boxrud D."/>
        </authorList>
    </citation>
    <scope>NUCLEOTIDE SEQUENCE [LARGE SCALE GENOMIC DNA]</scope>
    <source>
        <strain evidence="2 3">C2002001239</strain>
    </source>
</reference>
<dbReference type="STRING" id="1035839.GCA_000238795_01864"/>
<organism evidence="2 3">
    <name type="scientific">Haemophilus sputorum</name>
    <dbReference type="NCBI Taxonomy" id="1078480"/>
    <lineage>
        <taxon>Bacteria</taxon>
        <taxon>Pseudomonadati</taxon>
        <taxon>Pseudomonadota</taxon>
        <taxon>Gammaproteobacteria</taxon>
        <taxon>Pasteurellales</taxon>
        <taxon>Pasteurellaceae</taxon>
        <taxon>Haemophilus</taxon>
    </lineage>
</organism>
<dbReference type="EMBL" id="QEPN01000012">
    <property type="protein sequence ID" value="RDE69790.1"/>
    <property type="molecule type" value="Genomic_DNA"/>
</dbReference>
<name>A0A369YE52_9PAST</name>
<sequence>MTLSQKLTFAILPLFLTACALTPAQKAAQEARRIKAQQALQVDLAKQCDAETAELMQQQFNPPIGQTEKEKADFEKRYVEKVNHPLFQACYKMALQNYQAQQALEEMQDRYWWDRDFYGSPWYPCFYCW</sequence>
<evidence type="ECO:0000313" key="2">
    <source>
        <dbReference type="EMBL" id="RDE69790.1"/>
    </source>
</evidence>
<evidence type="ECO:0000313" key="3">
    <source>
        <dbReference type="Proteomes" id="UP000253872"/>
    </source>
</evidence>
<evidence type="ECO:0000256" key="1">
    <source>
        <dbReference type="SAM" id="SignalP"/>
    </source>
</evidence>
<protein>
    <recommendedName>
        <fullName evidence="4">Lipoprotein</fullName>
    </recommendedName>
</protein>
<dbReference type="RefSeq" id="WP_111404476.1">
    <property type="nucleotide sequence ID" value="NZ_QEPN01000012.1"/>
</dbReference>
<dbReference type="Proteomes" id="UP000253872">
    <property type="component" value="Unassembled WGS sequence"/>
</dbReference>
<accession>A0A369YE52</accession>
<proteinExistence type="predicted"/>
<evidence type="ECO:0008006" key="4">
    <source>
        <dbReference type="Google" id="ProtNLM"/>
    </source>
</evidence>